<dbReference type="Pfam" id="PF14525">
    <property type="entry name" value="AraC_binding_2"/>
    <property type="match status" value="1"/>
</dbReference>
<dbReference type="InterPro" id="IPR050204">
    <property type="entry name" value="AraC_XylS_family_regulators"/>
</dbReference>
<gene>
    <name evidence="5" type="ordered locus">AZC_3230</name>
</gene>
<dbReference type="PRINTS" id="PR00032">
    <property type="entry name" value="HTHARAC"/>
</dbReference>
<dbReference type="Pfam" id="PF12833">
    <property type="entry name" value="HTH_18"/>
    <property type="match status" value="1"/>
</dbReference>
<dbReference type="Gene3D" id="1.10.10.60">
    <property type="entry name" value="Homeodomain-like"/>
    <property type="match status" value="1"/>
</dbReference>
<dbReference type="InterPro" id="IPR035418">
    <property type="entry name" value="AraC-bd_2"/>
</dbReference>
<dbReference type="SMART" id="SM00342">
    <property type="entry name" value="HTH_ARAC"/>
    <property type="match status" value="1"/>
</dbReference>
<reference evidence="5 6" key="6">
    <citation type="journal article" date="2011" name="Appl. Environ. Microbiol.">
        <title>Involvement of the azorhizobial chromosome partition gene (parA) in the onset of bacteroid differentiation during Sesbania rostrata stem nodule development.</title>
        <authorList>
            <person name="Liu CT."/>
            <person name="Lee KB."/>
            <person name="Wang YS."/>
            <person name="Peng MH."/>
            <person name="Lee KT."/>
            <person name="Suzuki S."/>
            <person name="Suzuki T."/>
            <person name="Oyaizu H."/>
        </authorList>
    </citation>
    <scope>NUCLEOTIDE SEQUENCE [LARGE SCALE GENOMIC DNA]</scope>
    <source>
        <strain evidence="6">ATCC 43989 / DSM 5975 / JCM 20966 / LMG 6465 / NBRC 14845 / NCIMB 13405 / ORS 571</strain>
    </source>
</reference>
<dbReference type="SUPFAM" id="SSF46689">
    <property type="entry name" value="Homeodomain-like"/>
    <property type="match status" value="1"/>
</dbReference>
<reference evidence="6" key="2">
    <citation type="submission" date="2007-04" db="EMBL/GenBank/DDBJ databases">
        <title>Complete genome sequence of the nitrogen-fixing bacterium Azorhizobium caulinodans ORS571.</title>
        <authorList>
            <person name="Lee K.B."/>
            <person name="Backer P.D."/>
            <person name="Aono T."/>
            <person name="Liu C.T."/>
            <person name="Suzuki S."/>
            <person name="Suzuki T."/>
            <person name="Kaneko T."/>
            <person name="Yamada M."/>
            <person name="Tabata S."/>
            <person name="Kupfer D.M."/>
            <person name="Najar F.Z."/>
            <person name="Wiley G.B."/>
            <person name="Roe B."/>
            <person name="Binnewies T."/>
            <person name="Ussery D."/>
            <person name="Vereecke D."/>
            <person name="Gevers D."/>
            <person name="Holsters M."/>
            <person name="Oyaizu H."/>
        </authorList>
    </citation>
    <scope>NUCLEOTIDE SEQUENCE [LARGE SCALE GENOMIC DNA]</scope>
    <source>
        <strain evidence="6">ATCC 43989 / DSM 5975 / JCM 20966 / LMG 6465 / NBRC 14845 / NCIMB 13405 / ORS 571</strain>
    </source>
</reference>
<dbReference type="eggNOG" id="COG2207">
    <property type="taxonomic scope" value="Bacteria"/>
</dbReference>
<accession>A8ICM9</accession>
<sequence>MGGRTRMSGGIPSRRFRTLESDKAEQFGRYHDHMAPIYDVAAEENGKAGFAADMTAYHLGGMLVGASGFSDHAIGRSKRKIARTDMDHLLVQLHKTGGLDADAEGNVVRVRAGDISLIDLGRPMDGHAKTSQTLDVILPRSQLPDLAQRRKTPHGAVLSGDSLMGGILGDFLLSLARRLDAATPRDAGLLTRAAADLITTCFQSETGVAAAQEGLLLAASERARRYIDANLSKAELVPVRVARELRMSRSSLYRLFEAEGGIAKYIRTRRLTTALYLLTHPAHAGMRIGEIAFRCGFSSEAHFSRAFRSEFDMKPSEARKRARFEPALAAASPGEGPWIASLRPSE</sequence>
<dbReference type="KEGG" id="azc:AZC_3230"/>
<proteinExistence type="predicted"/>
<keyword evidence="1" id="KW-0805">Transcription regulation</keyword>
<evidence type="ECO:0000313" key="5">
    <source>
        <dbReference type="EMBL" id="BAF89228.1"/>
    </source>
</evidence>
<protein>
    <submittedName>
        <fullName evidence="5">Putative transcriptional regulator</fullName>
    </submittedName>
</protein>
<keyword evidence="3" id="KW-0804">Transcription</keyword>
<evidence type="ECO:0000313" key="6">
    <source>
        <dbReference type="Proteomes" id="UP000000270"/>
    </source>
</evidence>
<name>A8ICM9_AZOC5</name>
<evidence type="ECO:0000259" key="4">
    <source>
        <dbReference type="PROSITE" id="PS01124"/>
    </source>
</evidence>
<dbReference type="HOGENOM" id="CLU_049704_0_0_5"/>
<dbReference type="Proteomes" id="UP000000270">
    <property type="component" value="Chromosome"/>
</dbReference>
<organism evidence="5 6">
    <name type="scientific">Azorhizobium caulinodans (strain ATCC 43989 / DSM 5975 / JCM 20966 / LMG 6465 / NBRC 14845 / NCIMB 13405 / ORS 571)</name>
    <dbReference type="NCBI Taxonomy" id="438753"/>
    <lineage>
        <taxon>Bacteria</taxon>
        <taxon>Pseudomonadati</taxon>
        <taxon>Pseudomonadota</taxon>
        <taxon>Alphaproteobacteria</taxon>
        <taxon>Hyphomicrobiales</taxon>
        <taxon>Xanthobacteraceae</taxon>
        <taxon>Azorhizobium</taxon>
    </lineage>
</organism>
<feature type="domain" description="HTH araC/xylS-type" evidence="4">
    <location>
        <begin position="221"/>
        <end position="321"/>
    </location>
</feature>
<reference evidence="5 6" key="1">
    <citation type="journal article" date="2007" name="Appl. Environ. Microbiol.">
        <title>Rhizobial factors required for stem nodule maturation and maintenance in Sesbania rostrata-Azorhizobium caulinodans ORS571 symbiosis.</title>
        <authorList>
            <person name="Suzuki S."/>
            <person name="Aono T."/>
            <person name="Lee KB."/>
            <person name="Suzuki T."/>
            <person name="Liu CT."/>
            <person name="Miwa H."/>
            <person name="Wakao S."/>
            <person name="Iki T."/>
            <person name="Oyaizu H."/>
        </authorList>
    </citation>
    <scope>NUCLEOTIDE SEQUENCE [LARGE SCALE GENOMIC DNA]</scope>
    <source>
        <strain evidence="6">ATCC 43989 / DSM 5975 / JCM 20966 / LMG 6465 / NBRC 14845 / NCIMB 13405 / ORS 571</strain>
    </source>
</reference>
<evidence type="ECO:0000256" key="1">
    <source>
        <dbReference type="ARBA" id="ARBA00023015"/>
    </source>
</evidence>
<reference evidence="5 6" key="3">
    <citation type="journal article" date="2008" name="BMC Genomics">
        <title>The genome of the versatile nitrogen fixer Azorhizobium caulinodans ORS571.</title>
        <authorList>
            <person name="Lee KB."/>
            <person name="Backer P.D."/>
            <person name="Aono T."/>
            <person name="Liu CT."/>
            <person name="Suzuki S."/>
            <person name="Suzuki T."/>
            <person name="Kaneko T."/>
            <person name="Yamada M."/>
            <person name="Tabata S."/>
            <person name="Kupfer D.M."/>
            <person name="Najar F.Z."/>
            <person name="Wiley G.B."/>
            <person name="Roe B."/>
            <person name="Binnewies T.T."/>
            <person name="Ussery D.W."/>
            <person name="D'Haeze W."/>
            <person name="Herder J.D."/>
            <person name="Gevers D."/>
            <person name="Vereecke D."/>
            <person name="Holsters M."/>
            <person name="Oyaizu H."/>
        </authorList>
    </citation>
    <scope>NUCLEOTIDE SEQUENCE [LARGE SCALE GENOMIC DNA]</scope>
    <source>
        <strain evidence="6">ATCC 43989 / DSM 5975 / JCM 20966 / LMG 6465 / NBRC 14845 / NCIMB 13405 / ORS 571</strain>
    </source>
</reference>
<evidence type="ECO:0000256" key="3">
    <source>
        <dbReference type="ARBA" id="ARBA00023163"/>
    </source>
</evidence>
<reference evidence="5 6" key="5">
    <citation type="journal article" date="2010" name="Appl. Environ. Microbiol.">
        <title>phrR-like gene praR of Azorhizobium caulinodans ORS571 is essential for symbiosis with Sesbania rostrata and is involved in expression of reb genes.</title>
        <authorList>
            <person name="Akiba N."/>
            <person name="Aono T."/>
            <person name="Toyazaki H."/>
            <person name="Sato S."/>
            <person name="Oyaizu H."/>
        </authorList>
    </citation>
    <scope>NUCLEOTIDE SEQUENCE [LARGE SCALE GENOMIC DNA]</scope>
    <source>
        <strain evidence="6">ATCC 43989 / DSM 5975 / JCM 20966 / LMG 6465 / NBRC 14845 / NCIMB 13405 / ORS 571</strain>
    </source>
</reference>
<keyword evidence="2" id="KW-0238">DNA-binding</keyword>
<dbReference type="PANTHER" id="PTHR46796">
    <property type="entry name" value="HTH-TYPE TRANSCRIPTIONAL ACTIVATOR RHAS-RELATED"/>
    <property type="match status" value="1"/>
</dbReference>
<dbReference type="EMBL" id="AP009384">
    <property type="protein sequence ID" value="BAF89228.1"/>
    <property type="molecule type" value="Genomic_DNA"/>
</dbReference>
<dbReference type="GO" id="GO:0003700">
    <property type="term" value="F:DNA-binding transcription factor activity"/>
    <property type="evidence" value="ECO:0007669"/>
    <property type="project" value="InterPro"/>
</dbReference>
<dbReference type="InterPro" id="IPR009057">
    <property type="entry name" value="Homeodomain-like_sf"/>
</dbReference>
<dbReference type="GO" id="GO:0043565">
    <property type="term" value="F:sequence-specific DNA binding"/>
    <property type="evidence" value="ECO:0007669"/>
    <property type="project" value="InterPro"/>
</dbReference>
<dbReference type="PROSITE" id="PS01124">
    <property type="entry name" value="HTH_ARAC_FAMILY_2"/>
    <property type="match status" value="1"/>
</dbReference>
<dbReference type="InterPro" id="IPR018060">
    <property type="entry name" value="HTH_AraC"/>
</dbReference>
<reference evidence="5 6" key="4">
    <citation type="journal article" date="2009" name="Appl. Environ. Microbiol.">
        <title>Comparative genome-wide transcriptional profiling of Azorhizobium caulinodans ORS571 grown under free-living and symbiotic conditions.</title>
        <authorList>
            <person name="Tsukada S."/>
            <person name="Aono T."/>
            <person name="Akiba N."/>
            <person name="Lee KB."/>
            <person name="Liu CT."/>
            <person name="Toyazaki H."/>
            <person name="Oyaizu H."/>
        </authorList>
    </citation>
    <scope>NUCLEOTIDE SEQUENCE [LARGE SCALE GENOMIC DNA]</scope>
    <source>
        <strain evidence="6">ATCC 43989 / DSM 5975 / JCM 20966 / LMG 6465 / NBRC 14845 / NCIMB 13405 / ORS 571</strain>
    </source>
</reference>
<dbReference type="InterPro" id="IPR018062">
    <property type="entry name" value="HTH_AraC-typ_CS"/>
</dbReference>
<dbReference type="PANTHER" id="PTHR46796:SF6">
    <property type="entry name" value="ARAC SUBFAMILY"/>
    <property type="match status" value="1"/>
</dbReference>
<dbReference type="InterPro" id="IPR020449">
    <property type="entry name" value="Tscrpt_reg_AraC-type_HTH"/>
</dbReference>
<keyword evidence="6" id="KW-1185">Reference proteome</keyword>
<dbReference type="PROSITE" id="PS00041">
    <property type="entry name" value="HTH_ARAC_FAMILY_1"/>
    <property type="match status" value="1"/>
</dbReference>
<evidence type="ECO:0000256" key="2">
    <source>
        <dbReference type="ARBA" id="ARBA00023125"/>
    </source>
</evidence>
<dbReference type="STRING" id="438753.AZC_3230"/>
<dbReference type="AlphaFoldDB" id="A8ICM9"/>